<gene>
    <name evidence="2" type="ORF">HannXRQ_Chr16g0522091</name>
</gene>
<accession>A0A251S2U3</accession>
<sequence length="83" mass="9751">MILEGTNLEFSSPSHLRSQVVVEEDEPQSRKKRSVAWYGCAVVEQKSRTTEKKGKQKDNMVVERWYLFINHESSSHIVYLHEE</sequence>
<feature type="compositionally biased region" description="Polar residues" evidence="1">
    <location>
        <begin position="8"/>
        <end position="17"/>
    </location>
</feature>
<name>A0A251S2U3_HELAN</name>
<dbReference type="EMBL" id="CM007905">
    <property type="protein sequence ID" value="OTF92456.1"/>
    <property type="molecule type" value="Genomic_DNA"/>
</dbReference>
<feature type="region of interest" description="Disordered" evidence="1">
    <location>
        <begin position="1"/>
        <end position="29"/>
    </location>
</feature>
<evidence type="ECO:0000313" key="2">
    <source>
        <dbReference type="EMBL" id="OTF92456.1"/>
    </source>
</evidence>
<evidence type="ECO:0000256" key="1">
    <source>
        <dbReference type="SAM" id="MobiDB-lite"/>
    </source>
</evidence>
<dbReference type="Proteomes" id="UP000215914">
    <property type="component" value="Chromosome 16"/>
</dbReference>
<evidence type="ECO:0000313" key="3">
    <source>
        <dbReference type="Proteomes" id="UP000215914"/>
    </source>
</evidence>
<protein>
    <submittedName>
        <fullName evidence="2">Uncharacterized protein</fullName>
    </submittedName>
</protein>
<dbReference type="AlphaFoldDB" id="A0A251S2U3"/>
<dbReference type="InParanoid" id="A0A251S2U3"/>
<proteinExistence type="predicted"/>
<keyword evidence="3" id="KW-1185">Reference proteome</keyword>
<reference evidence="3" key="1">
    <citation type="journal article" date="2017" name="Nature">
        <title>The sunflower genome provides insights into oil metabolism, flowering and Asterid evolution.</title>
        <authorList>
            <person name="Badouin H."/>
            <person name="Gouzy J."/>
            <person name="Grassa C.J."/>
            <person name="Murat F."/>
            <person name="Staton S.E."/>
            <person name="Cottret L."/>
            <person name="Lelandais-Briere C."/>
            <person name="Owens G.L."/>
            <person name="Carrere S."/>
            <person name="Mayjonade B."/>
            <person name="Legrand L."/>
            <person name="Gill N."/>
            <person name="Kane N.C."/>
            <person name="Bowers J.E."/>
            <person name="Hubner S."/>
            <person name="Bellec A."/>
            <person name="Berard A."/>
            <person name="Berges H."/>
            <person name="Blanchet N."/>
            <person name="Boniface M.C."/>
            <person name="Brunel D."/>
            <person name="Catrice O."/>
            <person name="Chaidir N."/>
            <person name="Claudel C."/>
            <person name="Donnadieu C."/>
            <person name="Faraut T."/>
            <person name="Fievet G."/>
            <person name="Helmstetter N."/>
            <person name="King M."/>
            <person name="Knapp S.J."/>
            <person name="Lai Z."/>
            <person name="Le Paslier M.C."/>
            <person name="Lippi Y."/>
            <person name="Lorenzon L."/>
            <person name="Mandel J.R."/>
            <person name="Marage G."/>
            <person name="Marchand G."/>
            <person name="Marquand E."/>
            <person name="Bret-Mestries E."/>
            <person name="Morien E."/>
            <person name="Nambeesan S."/>
            <person name="Nguyen T."/>
            <person name="Pegot-Espagnet P."/>
            <person name="Pouilly N."/>
            <person name="Raftis F."/>
            <person name="Sallet E."/>
            <person name="Schiex T."/>
            <person name="Thomas J."/>
            <person name="Vandecasteele C."/>
            <person name="Vares D."/>
            <person name="Vear F."/>
            <person name="Vautrin S."/>
            <person name="Crespi M."/>
            <person name="Mangin B."/>
            <person name="Burke J.M."/>
            <person name="Salse J."/>
            <person name="Munos S."/>
            <person name="Vincourt P."/>
            <person name="Rieseberg L.H."/>
            <person name="Langlade N.B."/>
        </authorList>
    </citation>
    <scope>NUCLEOTIDE SEQUENCE [LARGE SCALE GENOMIC DNA]</scope>
    <source>
        <strain evidence="3">cv. SF193</strain>
    </source>
</reference>
<organism evidence="2 3">
    <name type="scientific">Helianthus annuus</name>
    <name type="common">Common sunflower</name>
    <dbReference type="NCBI Taxonomy" id="4232"/>
    <lineage>
        <taxon>Eukaryota</taxon>
        <taxon>Viridiplantae</taxon>
        <taxon>Streptophyta</taxon>
        <taxon>Embryophyta</taxon>
        <taxon>Tracheophyta</taxon>
        <taxon>Spermatophyta</taxon>
        <taxon>Magnoliopsida</taxon>
        <taxon>eudicotyledons</taxon>
        <taxon>Gunneridae</taxon>
        <taxon>Pentapetalae</taxon>
        <taxon>asterids</taxon>
        <taxon>campanulids</taxon>
        <taxon>Asterales</taxon>
        <taxon>Asteraceae</taxon>
        <taxon>Asteroideae</taxon>
        <taxon>Heliantheae alliance</taxon>
        <taxon>Heliantheae</taxon>
        <taxon>Helianthus</taxon>
    </lineage>
</organism>